<reference evidence="4" key="2">
    <citation type="submission" date="2020-08" db="EMBL/GenBank/DDBJ databases">
        <title>Draft Genome Sequence of Cumin Blight Pathogen Alternaria burnsii.</title>
        <authorList>
            <person name="Feng Z."/>
        </authorList>
    </citation>
    <scope>NUCLEOTIDE SEQUENCE</scope>
    <source>
        <strain evidence="4">CBS107.38</strain>
    </source>
</reference>
<accession>A0A8H7AVU5</accession>
<feature type="compositionally biased region" description="Pro residues" evidence="1">
    <location>
        <begin position="244"/>
        <end position="257"/>
    </location>
</feature>
<dbReference type="InterPro" id="IPR054508">
    <property type="entry name" value="PIR1-like_C"/>
</dbReference>
<feature type="compositionally biased region" description="Pro residues" evidence="1">
    <location>
        <begin position="177"/>
        <end position="190"/>
    </location>
</feature>
<evidence type="ECO:0008006" key="6">
    <source>
        <dbReference type="Google" id="ProtNLM"/>
    </source>
</evidence>
<proteinExistence type="predicted"/>
<dbReference type="EMBL" id="JAAABM010000016">
    <property type="protein sequence ID" value="KAF7672543.1"/>
    <property type="molecule type" value="Genomic_DNA"/>
</dbReference>
<feature type="compositionally biased region" description="Pro residues" evidence="1">
    <location>
        <begin position="266"/>
        <end position="282"/>
    </location>
</feature>
<evidence type="ECO:0000259" key="3">
    <source>
        <dbReference type="Pfam" id="PF22799"/>
    </source>
</evidence>
<evidence type="ECO:0000313" key="5">
    <source>
        <dbReference type="Proteomes" id="UP000596902"/>
    </source>
</evidence>
<dbReference type="PANTHER" id="PTHR39613:SF1">
    <property type="entry name" value="ANCHORED CELL WALL PROTEIN, PUTATIVE (AFU_ORTHOLOGUE AFUA_4G08960)-RELATED"/>
    <property type="match status" value="1"/>
</dbReference>
<feature type="compositionally biased region" description="Pro residues" evidence="1">
    <location>
        <begin position="198"/>
        <end position="207"/>
    </location>
</feature>
<dbReference type="Pfam" id="PF22799">
    <property type="entry name" value="PIR1-like_C"/>
    <property type="match status" value="1"/>
</dbReference>
<protein>
    <recommendedName>
        <fullName evidence="6">Ubiquitin 3 binding protein But2 C-terminal domain-containing protein</fullName>
    </recommendedName>
</protein>
<dbReference type="Proteomes" id="UP000596902">
    <property type="component" value="Unassembled WGS sequence"/>
</dbReference>
<feature type="compositionally biased region" description="Low complexity" evidence="1">
    <location>
        <begin position="162"/>
        <end position="172"/>
    </location>
</feature>
<dbReference type="InterPro" id="IPR018620">
    <property type="entry name" value="Ubiquitin3-bd_protein_But2_C"/>
</dbReference>
<feature type="region of interest" description="Disordered" evidence="1">
    <location>
        <begin position="228"/>
        <end position="292"/>
    </location>
</feature>
<feature type="domain" description="Cell wall mannoprotein PIR1-like C-terminal" evidence="3">
    <location>
        <begin position="63"/>
        <end position="137"/>
    </location>
</feature>
<evidence type="ECO:0000313" key="4">
    <source>
        <dbReference type="EMBL" id="KAF7672543.1"/>
    </source>
</evidence>
<feature type="compositionally biased region" description="Low complexity" evidence="1">
    <location>
        <begin position="145"/>
        <end position="155"/>
    </location>
</feature>
<reference evidence="4" key="1">
    <citation type="submission" date="2020-01" db="EMBL/GenBank/DDBJ databases">
        <authorList>
            <person name="Feng Z.H.Z."/>
        </authorList>
    </citation>
    <scope>NUCLEOTIDE SEQUENCE</scope>
    <source>
        <strain evidence="4">CBS107.38</strain>
    </source>
</reference>
<dbReference type="Pfam" id="PF09792">
    <property type="entry name" value="But2"/>
    <property type="match status" value="1"/>
</dbReference>
<evidence type="ECO:0000259" key="2">
    <source>
        <dbReference type="Pfam" id="PF09792"/>
    </source>
</evidence>
<comment type="caution">
    <text evidence="4">The sequence shown here is derived from an EMBL/GenBank/DDBJ whole genome shotgun (WGS) entry which is preliminary data.</text>
</comment>
<evidence type="ECO:0000256" key="1">
    <source>
        <dbReference type="SAM" id="MobiDB-lite"/>
    </source>
</evidence>
<keyword evidence="5" id="KW-1185">Reference proteome</keyword>
<sequence length="449" mass="45868">MRYAFVPLAFGLGANAYVARANTQCFKLSASGGASGVLGQLDDGQNRIGGNHPTGCYCLDGSGGFTDSNGRGCILTPPTTQFQCDVGATPTNGFAVSSSGSVTYNGSGKFYACPVNDSGEYNVYTTPAPGQTKCVEISLGSAGSCGASASQPAGSKPAGSYPAATPPAATKTKPSETPKPTPEAPKPTPEAPKSTPEAPKPSSPAPGMPQESECVPKVVTVTVTQSMAPPASMPAPSQPAQSKPAPPPESMPAPPASQPAASMPPASMPAPSKPAPSAPAPSKPAASGACPQDLNGNYQYPHLIVPVDSEHPDKAYGTSYNGTISAHICTIFNFDIPASYAGKTCSAMFMLPKKEDLETSDYTISGQGECTVSKLKGNANAQTTWNNAPAKAGDLASVELSPGNTYTVESGDCEAGKTVSYEICGSGDFSINYFQDYNPSPIGMYIRQC</sequence>
<gene>
    <name evidence="4" type="ORF">GT037_009574</name>
</gene>
<dbReference type="GeneID" id="62207799"/>
<dbReference type="AlphaFoldDB" id="A0A8H7AVU5"/>
<dbReference type="PANTHER" id="PTHR39613">
    <property type="entry name" value="ANCHORED CELL WALL PROTEIN, PUTATIVE (AFU_ORTHOLOGUE AFUA_4G08960)-RELATED"/>
    <property type="match status" value="1"/>
</dbReference>
<dbReference type="RefSeq" id="XP_038782896.1">
    <property type="nucleotide sequence ID" value="XM_038934621.1"/>
</dbReference>
<organism evidence="4 5">
    <name type="scientific">Alternaria burnsii</name>
    <dbReference type="NCBI Taxonomy" id="1187904"/>
    <lineage>
        <taxon>Eukaryota</taxon>
        <taxon>Fungi</taxon>
        <taxon>Dikarya</taxon>
        <taxon>Ascomycota</taxon>
        <taxon>Pezizomycotina</taxon>
        <taxon>Dothideomycetes</taxon>
        <taxon>Pleosporomycetidae</taxon>
        <taxon>Pleosporales</taxon>
        <taxon>Pleosporineae</taxon>
        <taxon>Pleosporaceae</taxon>
        <taxon>Alternaria</taxon>
        <taxon>Alternaria sect. Alternaria</taxon>
    </lineage>
</organism>
<dbReference type="PRINTS" id="PR01217">
    <property type="entry name" value="PRICHEXTENSN"/>
</dbReference>
<name>A0A8H7AVU5_9PLEO</name>
<feature type="region of interest" description="Disordered" evidence="1">
    <location>
        <begin position="145"/>
        <end position="212"/>
    </location>
</feature>
<feature type="domain" description="Ubiquitin 3 binding protein But2 C-terminal" evidence="2">
    <location>
        <begin position="299"/>
        <end position="439"/>
    </location>
</feature>